<organism evidence="2 3">
    <name type="scientific">Arthrobacter crystallopoietes BAB-32</name>
    <dbReference type="NCBI Taxonomy" id="1246476"/>
    <lineage>
        <taxon>Bacteria</taxon>
        <taxon>Bacillati</taxon>
        <taxon>Actinomycetota</taxon>
        <taxon>Actinomycetes</taxon>
        <taxon>Micrococcales</taxon>
        <taxon>Micrococcaceae</taxon>
        <taxon>Crystallibacter</taxon>
    </lineage>
</organism>
<gene>
    <name evidence="2" type="ORF">D477_005636</name>
</gene>
<evidence type="ECO:0000256" key="1">
    <source>
        <dbReference type="SAM" id="MobiDB-lite"/>
    </source>
</evidence>
<sequence length="167" mass="17880">ATAAPELLNLLRALGYSPAPDRDGMPVLGGADRTPAGTAEGATRTQRGAPPSFAVTTNPWQLTDEDLQTQLEVLRGAASGGKAVEAEPLLALEALHRAIRLKKRVRMGIVDPHGNHRREILQPLSVGGGRLRVADPDHGNERVVPIHRVMDIELVEEAGPEKEQPHG</sequence>
<feature type="non-terminal residue" evidence="2">
    <location>
        <position position="1"/>
    </location>
</feature>
<dbReference type="Proteomes" id="UP000010729">
    <property type="component" value="Unassembled WGS sequence"/>
</dbReference>
<protein>
    <submittedName>
        <fullName evidence="2">Uncharacterized protein</fullName>
    </submittedName>
</protein>
<name>N1V1H2_9MICC</name>
<evidence type="ECO:0000313" key="2">
    <source>
        <dbReference type="EMBL" id="EMY35190.1"/>
    </source>
</evidence>
<dbReference type="AlphaFoldDB" id="N1V1H2"/>
<accession>N1V1H2</accession>
<dbReference type="EMBL" id="ANPE02000082">
    <property type="protein sequence ID" value="EMY35190.1"/>
    <property type="molecule type" value="Genomic_DNA"/>
</dbReference>
<proteinExistence type="predicted"/>
<evidence type="ECO:0000313" key="3">
    <source>
        <dbReference type="Proteomes" id="UP000010729"/>
    </source>
</evidence>
<keyword evidence="3" id="KW-1185">Reference proteome</keyword>
<feature type="region of interest" description="Disordered" evidence="1">
    <location>
        <begin position="21"/>
        <end position="51"/>
    </location>
</feature>
<reference evidence="2 3" key="1">
    <citation type="journal article" date="2013" name="Genome Announc.">
        <title>Draft Genome Sequence of Arthrobacter crystallopoietes Strain BAB-32, Revealing Genes for Bioremediation.</title>
        <authorList>
            <person name="Joshi M.N."/>
            <person name="Pandit A.S."/>
            <person name="Sharma A."/>
            <person name="Pandya R.V."/>
            <person name="Desai S.M."/>
            <person name="Saxena A.K."/>
            <person name="Bagatharia S.B."/>
        </authorList>
    </citation>
    <scope>NUCLEOTIDE SEQUENCE [LARGE SCALE GENOMIC DNA]</scope>
    <source>
        <strain evidence="2 3">BAB-32</strain>
    </source>
</reference>
<comment type="caution">
    <text evidence="2">The sequence shown here is derived from an EMBL/GenBank/DDBJ whole genome shotgun (WGS) entry which is preliminary data.</text>
</comment>